<keyword evidence="3" id="KW-1185">Reference proteome</keyword>
<keyword evidence="1" id="KW-0812">Transmembrane</keyword>
<dbReference type="AlphaFoldDB" id="E7RP16"/>
<name>E7RP16_9BACT</name>
<proteinExistence type="predicted"/>
<gene>
    <name evidence="2" type="ORF">HMPREF0663_10917</name>
</gene>
<organism evidence="2 3">
    <name type="scientific">Hoylesella oralis ATCC 33269</name>
    <dbReference type="NCBI Taxonomy" id="873533"/>
    <lineage>
        <taxon>Bacteria</taxon>
        <taxon>Pseudomonadati</taxon>
        <taxon>Bacteroidota</taxon>
        <taxon>Bacteroidia</taxon>
        <taxon>Bacteroidales</taxon>
        <taxon>Prevotellaceae</taxon>
        <taxon>Hoylesella</taxon>
    </lineage>
</organism>
<feature type="transmembrane region" description="Helical" evidence="1">
    <location>
        <begin position="36"/>
        <end position="56"/>
    </location>
</feature>
<keyword evidence="1" id="KW-0472">Membrane</keyword>
<dbReference type="Proteomes" id="UP000005580">
    <property type="component" value="Unassembled WGS sequence"/>
</dbReference>
<reference evidence="2" key="1">
    <citation type="submission" date="2011-01" db="EMBL/GenBank/DDBJ databases">
        <authorList>
            <person name="Muzny D."/>
            <person name="Qin X."/>
            <person name="Buhay C."/>
            <person name="Dugan-Rocha S."/>
            <person name="Ding Y."/>
            <person name="Chen G."/>
            <person name="Hawes A."/>
            <person name="Holder M."/>
            <person name="Jhangiani S."/>
            <person name="Johnson A."/>
            <person name="Khan Z."/>
            <person name="Li Z."/>
            <person name="Liu W."/>
            <person name="Liu X."/>
            <person name="Perez L."/>
            <person name="Shen H."/>
            <person name="Wang Q."/>
            <person name="Watt J."/>
            <person name="Xi L."/>
            <person name="Xin Y."/>
            <person name="Zhou J."/>
            <person name="Deng J."/>
            <person name="Jiang H."/>
            <person name="Liu Y."/>
            <person name="Qu J."/>
            <person name="Song X.-Z."/>
            <person name="Zhang L."/>
            <person name="Villasana D."/>
            <person name="Johnson A."/>
            <person name="Liu J."/>
            <person name="Liyanage D."/>
            <person name="Lorensuhewa L."/>
            <person name="Robinson T."/>
            <person name="Song A."/>
            <person name="Song B.-B."/>
            <person name="Dinh H."/>
            <person name="Thornton R."/>
            <person name="Coyle M."/>
            <person name="Francisco L."/>
            <person name="Jackson L."/>
            <person name="Javaid M."/>
            <person name="Korchina V."/>
            <person name="Kovar C."/>
            <person name="Mata R."/>
            <person name="Mathew T."/>
            <person name="Ngo R."/>
            <person name="Nguyen L."/>
            <person name="Nguyen N."/>
            <person name="Okwuonu G."/>
            <person name="Ongeri F."/>
            <person name="Pham C."/>
            <person name="Simmons D."/>
            <person name="Wilczek-Boney K."/>
            <person name="Hale W."/>
            <person name="Jakkamsetti A."/>
            <person name="Pham P."/>
            <person name="Ruth R."/>
            <person name="San Lucas F."/>
            <person name="Warren J."/>
            <person name="Zhang J."/>
            <person name="Zhao Z."/>
            <person name="Zhou C."/>
            <person name="Zhu D."/>
            <person name="Lee S."/>
            <person name="Bess C."/>
            <person name="Blankenburg K."/>
            <person name="Forbes L."/>
            <person name="Fu Q."/>
            <person name="Gubbala S."/>
            <person name="Hirani K."/>
            <person name="Jayaseelan J.C."/>
            <person name="Lara F."/>
            <person name="Munidasa M."/>
            <person name="Palculict T."/>
            <person name="Patil S."/>
            <person name="Pu L.-L."/>
            <person name="Saada N."/>
            <person name="Tang L."/>
            <person name="Weissenberger G."/>
            <person name="Zhu Y."/>
            <person name="Hemphill L."/>
            <person name="Shang Y."/>
            <person name="Youmans B."/>
            <person name="Ayvaz T."/>
            <person name="Ross M."/>
            <person name="Santibanez J."/>
            <person name="Aqrawi P."/>
            <person name="Gross S."/>
            <person name="Joshi V."/>
            <person name="Fowler G."/>
            <person name="Nazareth L."/>
            <person name="Reid J."/>
            <person name="Worley K."/>
            <person name="Petrosino J."/>
            <person name="Highlander S."/>
            <person name="Gibbs R."/>
        </authorList>
    </citation>
    <scope>NUCLEOTIDE SEQUENCE [LARGE SCALE GENOMIC DNA]</scope>
    <source>
        <strain evidence="2">ATCC 33269</strain>
    </source>
</reference>
<evidence type="ECO:0000313" key="3">
    <source>
        <dbReference type="Proteomes" id="UP000005580"/>
    </source>
</evidence>
<comment type="caution">
    <text evidence="2">The sequence shown here is derived from an EMBL/GenBank/DDBJ whole genome shotgun (WGS) entry which is preliminary data.</text>
</comment>
<keyword evidence="1" id="KW-1133">Transmembrane helix</keyword>
<sequence length="81" mass="9465">MKKNMLTEHITPIYSTAIPAILHLVTKFIMTNNTAPFYRISAFTYTQSIMLPYLYLQYIQLPSPISSRSIGIIPYIYSRRF</sequence>
<dbReference type="HOGENOM" id="CLU_2570962_0_0_10"/>
<dbReference type="EMBL" id="AEPE02000003">
    <property type="protein sequence ID" value="EFZ37459.1"/>
    <property type="molecule type" value="Genomic_DNA"/>
</dbReference>
<evidence type="ECO:0000256" key="1">
    <source>
        <dbReference type="SAM" id="Phobius"/>
    </source>
</evidence>
<protein>
    <submittedName>
        <fullName evidence="2">Uncharacterized protein</fullName>
    </submittedName>
</protein>
<evidence type="ECO:0000313" key="2">
    <source>
        <dbReference type="EMBL" id="EFZ37459.1"/>
    </source>
</evidence>
<accession>E7RP16</accession>